<keyword evidence="3" id="KW-1185">Reference proteome</keyword>
<accession>A0A2Y9AVN9</accession>
<sequence>MSLKRTAMRMAIAFAAAKGYQAFRARGGMRGLRDELNRVGGSGGLLGGRDGGGLGAVLNALGSGASTPGGLGGILGGLAAMAGGSGALGGLGTTHTMEMAERGPQDDETARAMIRAIGQAVRADGEIDAAEREILHDLMGEMETEEERAALDAGLREPVDPEALARDVPIGHEAEVYAAALTAIDPDRQAETAFLSSFARALRLPEAEVAQLHAAAGKAR</sequence>
<dbReference type="EMBL" id="UETC01000005">
    <property type="protein sequence ID" value="SSA46587.1"/>
    <property type="molecule type" value="Genomic_DNA"/>
</dbReference>
<protein>
    <submittedName>
        <fullName evidence="1">Uncharacterized membrane protein YebE (DUF533 family)</fullName>
    </submittedName>
    <submittedName>
        <fullName evidence="2">Uncharacterized membrane protein YebE, DUF533 family</fullName>
    </submittedName>
</protein>
<gene>
    <name evidence="1" type="ORF">BCF38_10550</name>
    <name evidence="2" type="ORF">SAMN05421539_10550</name>
</gene>
<dbReference type="InterPro" id="IPR007486">
    <property type="entry name" value="YebE"/>
</dbReference>
<dbReference type="Gene3D" id="1.10.3680.10">
    <property type="entry name" value="TerB-like"/>
    <property type="match status" value="1"/>
</dbReference>
<proteinExistence type="predicted"/>
<reference evidence="1 3" key="2">
    <citation type="submission" date="2018-03" db="EMBL/GenBank/DDBJ databases">
        <title>Genomic Encyclopedia of Archaeal and Bacterial Type Strains, Phase II (KMG-II): from individual species to whole genera.</title>
        <authorList>
            <person name="Goeker M."/>
        </authorList>
    </citation>
    <scope>NUCLEOTIDE SEQUENCE [LARGE SCALE GENOMIC DNA]</scope>
    <source>
        <strain evidence="1 3">DSM 25227</strain>
    </source>
</reference>
<dbReference type="RefSeq" id="WP_109564557.1">
    <property type="nucleotide sequence ID" value="NZ_QGDJ01000005.1"/>
</dbReference>
<dbReference type="Proteomes" id="UP000245839">
    <property type="component" value="Unassembled WGS sequence"/>
</dbReference>
<evidence type="ECO:0000313" key="4">
    <source>
        <dbReference type="Proteomes" id="UP000251571"/>
    </source>
</evidence>
<evidence type="ECO:0000313" key="1">
    <source>
        <dbReference type="EMBL" id="PWJ18063.1"/>
    </source>
</evidence>
<dbReference type="InterPro" id="IPR029024">
    <property type="entry name" value="TerB-like"/>
</dbReference>
<dbReference type="Pfam" id="PF04391">
    <property type="entry name" value="DUF533"/>
    <property type="match status" value="1"/>
</dbReference>
<dbReference type="EMBL" id="QGDJ01000005">
    <property type="protein sequence ID" value="PWJ18063.1"/>
    <property type="molecule type" value="Genomic_DNA"/>
</dbReference>
<evidence type="ECO:0000313" key="2">
    <source>
        <dbReference type="EMBL" id="SSA46587.1"/>
    </source>
</evidence>
<dbReference type="AlphaFoldDB" id="A0A2Y9AVN9"/>
<reference evidence="2 4" key="1">
    <citation type="submission" date="2016-10" db="EMBL/GenBank/DDBJ databases">
        <authorList>
            <person name="Cai Z."/>
        </authorList>
    </citation>
    <scope>NUCLEOTIDE SEQUENCE [LARGE SCALE GENOMIC DNA]</scope>
    <source>
        <strain evidence="2 4">DSM 25227</strain>
    </source>
</reference>
<organism evidence="2 4">
    <name type="scientific">Jannaschia seohaensis</name>
    <dbReference type="NCBI Taxonomy" id="475081"/>
    <lineage>
        <taxon>Bacteria</taxon>
        <taxon>Pseudomonadati</taxon>
        <taxon>Pseudomonadota</taxon>
        <taxon>Alphaproteobacteria</taxon>
        <taxon>Rhodobacterales</taxon>
        <taxon>Roseobacteraceae</taxon>
        <taxon>Jannaschia</taxon>
    </lineage>
</organism>
<name>A0A2Y9AVN9_9RHOB</name>
<evidence type="ECO:0000313" key="3">
    <source>
        <dbReference type="Proteomes" id="UP000245839"/>
    </source>
</evidence>
<dbReference type="Proteomes" id="UP000251571">
    <property type="component" value="Unassembled WGS sequence"/>
</dbReference>
<dbReference type="OrthoDB" id="7866618at2"/>
<dbReference type="SUPFAM" id="SSF158682">
    <property type="entry name" value="TerB-like"/>
    <property type="match status" value="1"/>
</dbReference>